<evidence type="ECO:0000313" key="2">
    <source>
        <dbReference type="Proteomes" id="UP000029669"/>
    </source>
</evidence>
<dbReference type="SUPFAM" id="SSF51735">
    <property type="entry name" value="NAD(P)-binding Rossmann-fold domains"/>
    <property type="match status" value="1"/>
</dbReference>
<sequence length="71" mass="7466">MGLGAMGSGIAKMVLSKKRMEIVGAIDTDPNKVGKDLNEILGTNFKPVACGVLSEKYPGEALKLIKNSFGI</sequence>
<keyword evidence="2" id="KW-1185">Reference proteome</keyword>
<dbReference type="Proteomes" id="UP000029669">
    <property type="component" value="Chromosome"/>
</dbReference>
<dbReference type="RefSeq" id="WP_049685100.1">
    <property type="nucleotide sequence ID" value="NZ_CP009170.1"/>
</dbReference>
<dbReference type="Gene3D" id="3.40.50.720">
    <property type="entry name" value="NAD(P)-binding Rossmann-like Domain"/>
    <property type="match status" value="1"/>
</dbReference>
<gene>
    <name evidence="1" type="ORF">TKV_c11550</name>
</gene>
<dbReference type="KEGG" id="tki:TKV_c11550"/>
<dbReference type="EMBL" id="CP009170">
    <property type="protein sequence ID" value="AIS52327.1"/>
    <property type="molecule type" value="Genomic_DNA"/>
</dbReference>
<dbReference type="AlphaFoldDB" id="A0A097AR91"/>
<name>A0A097AR91_THEKI</name>
<dbReference type="HOGENOM" id="CLU_2738720_0_0_9"/>
<dbReference type="eggNOG" id="COG3804">
    <property type="taxonomic scope" value="Bacteria"/>
</dbReference>
<proteinExistence type="predicted"/>
<accession>A0A097AR91</accession>
<evidence type="ECO:0000313" key="1">
    <source>
        <dbReference type="EMBL" id="AIS52327.1"/>
    </source>
</evidence>
<reference evidence="2" key="1">
    <citation type="journal article" date="2015" name="Genome Announc.">
        <title>Whole-Genome Sequences of 80 Environmental and Clinical Isolates of Burkholderia pseudomallei.</title>
        <authorList>
            <person name="Johnson S.L."/>
            <person name="Baker A.L."/>
            <person name="Chain P.S."/>
            <person name="Currie B.J."/>
            <person name="Daligault H.E."/>
            <person name="Davenport K.W."/>
            <person name="Davis C.B."/>
            <person name="Inglis T.J."/>
            <person name="Kaestli M."/>
            <person name="Koren S."/>
            <person name="Mayo M."/>
            <person name="Merritt A.J."/>
            <person name="Price E.P."/>
            <person name="Sarovich D.S."/>
            <person name="Warner J."/>
            <person name="Rosovitz M.J."/>
        </authorList>
    </citation>
    <scope>NUCLEOTIDE SEQUENCE [LARGE SCALE GENOMIC DNA]</scope>
    <source>
        <strain evidence="2">DSM 2030</strain>
    </source>
</reference>
<protein>
    <submittedName>
        <fullName evidence="1">Uncharacterized protein</fullName>
    </submittedName>
</protein>
<organism evidence="1 2">
    <name type="scientific">Thermoanaerobacter kivui</name>
    <name type="common">Acetogenium kivui</name>
    <dbReference type="NCBI Taxonomy" id="2325"/>
    <lineage>
        <taxon>Bacteria</taxon>
        <taxon>Bacillati</taxon>
        <taxon>Bacillota</taxon>
        <taxon>Clostridia</taxon>
        <taxon>Thermoanaerobacterales</taxon>
        <taxon>Thermoanaerobacteraceae</taxon>
        <taxon>Thermoanaerobacter</taxon>
    </lineage>
</organism>
<dbReference type="InterPro" id="IPR036291">
    <property type="entry name" value="NAD(P)-bd_dom_sf"/>
</dbReference>